<evidence type="ECO:0000313" key="2">
    <source>
        <dbReference type="Proteomes" id="UP000694621"/>
    </source>
</evidence>
<dbReference type="InterPro" id="IPR006759">
    <property type="entry name" value="Glyco_transf_54"/>
</dbReference>
<name>A0A8B9KRJ8_ASTMX</name>
<dbReference type="GO" id="GO:0008375">
    <property type="term" value="F:acetylglucosaminyltransferase activity"/>
    <property type="evidence" value="ECO:0007669"/>
    <property type="project" value="TreeGrafter"/>
</dbReference>
<reference evidence="1" key="1">
    <citation type="submission" date="2025-08" db="UniProtKB">
        <authorList>
            <consortium name="Ensembl"/>
        </authorList>
    </citation>
    <scope>IDENTIFICATION</scope>
</reference>
<evidence type="ECO:0000313" key="1">
    <source>
        <dbReference type="Ensembl" id="ENSAMXP00005039670.1"/>
    </source>
</evidence>
<proteinExistence type="predicted"/>
<protein>
    <submittedName>
        <fullName evidence="1">Uncharacterized protein</fullName>
    </submittedName>
</protein>
<dbReference type="GO" id="GO:0005793">
    <property type="term" value="C:endoplasmic reticulum-Golgi intermediate compartment"/>
    <property type="evidence" value="ECO:0007669"/>
    <property type="project" value="TreeGrafter"/>
</dbReference>
<dbReference type="GO" id="GO:0006487">
    <property type="term" value="P:protein N-linked glycosylation"/>
    <property type="evidence" value="ECO:0007669"/>
    <property type="project" value="TreeGrafter"/>
</dbReference>
<dbReference type="PANTHER" id="PTHR12062:SF1">
    <property type="entry name" value="ALPHA-1,3-MANNOSYL-GLYCOPROTEIN 4-BETA-N-ACETYLGLUCOSAMINYLTRANSFERASE B"/>
    <property type="match status" value="1"/>
</dbReference>
<dbReference type="Ensembl" id="ENSAMXT00005043200.1">
    <property type="protein sequence ID" value="ENSAMXP00005039670.1"/>
    <property type="gene ID" value="ENSAMXG00005018691.1"/>
</dbReference>
<dbReference type="GO" id="GO:0005783">
    <property type="term" value="C:endoplasmic reticulum"/>
    <property type="evidence" value="ECO:0007669"/>
    <property type="project" value="TreeGrafter"/>
</dbReference>
<dbReference type="PANTHER" id="PTHR12062">
    <property type="entry name" value="N-ACETYLGLUCOSAMINYLTRANSFERASE VI"/>
    <property type="match status" value="1"/>
</dbReference>
<accession>A0A8B9KRJ8</accession>
<dbReference type="Proteomes" id="UP000694621">
    <property type="component" value="Unplaced"/>
</dbReference>
<organism evidence="1 2">
    <name type="scientific">Astyanax mexicanus</name>
    <name type="common">Blind cave fish</name>
    <name type="synonym">Astyanax fasciatus mexicanus</name>
    <dbReference type="NCBI Taxonomy" id="7994"/>
    <lineage>
        <taxon>Eukaryota</taxon>
        <taxon>Metazoa</taxon>
        <taxon>Chordata</taxon>
        <taxon>Craniata</taxon>
        <taxon>Vertebrata</taxon>
        <taxon>Euteleostomi</taxon>
        <taxon>Actinopterygii</taxon>
        <taxon>Neopterygii</taxon>
        <taxon>Teleostei</taxon>
        <taxon>Ostariophysi</taxon>
        <taxon>Characiformes</taxon>
        <taxon>Characoidei</taxon>
        <taxon>Acestrorhamphidae</taxon>
        <taxon>Acestrorhamphinae</taxon>
        <taxon>Astyanax</taxon>
    </lineage>
</organism>
<dbReference type="AlphaFoldDB" id="A0A8B9KRJ8"/>
<sequence length="86" mass="9178">MGVPSVKREVHTYLTDTLSSLMSELSQAEKEDCVIVVFIAEVSALANLTRDLVTTLIPPASASASHNIVLMACPLTLAARCPPDPR</sequence>
<dbReference type="GO" id="GO:0005795">
    <property type="term" value="C:Golgi stack"/>
    <property type="evidence" value="ECO:0007669"/>
    <property type="project" value="TreeGrafter"/>
</dbReference>